<proteinExistence type="predicted"/>
<accession>A0A1G2QDR6</accession>
<evidence type="ECO:0000313" key="3">
    <source>
        <dbReference type="Proteomes" id="UP000177043"/>
    </source>
</evidence>
<gene>
    <name evidence="2" type="ORF">A2571_02770</name>
</gene>
<evidence type="ECO:0000256" key="1">
    <source>
        <dbReference type="SAM" id="Phobius"/>
    </source>
</evidence>
<evidence type="ECO:0000313" key="2">
    <source>
        <dbReference type="EMBL" id="OHA58667.1"/>
    </source>
</evidence>
<dbReference type="Proteomes" id="UP000177043">
    <property type="component" value="Unassembled WGS sequence"/>
</dbReference>
<reference evidence="2 3" key="1">
    <citation type="journal article" date="2016" name="Nat. Commun.">
        <title>Thousands of microbial genomes shed light on interconnected biogeochemical processes in an aquifer system.</title>
        <authorList>
            <person name="Anantharaman K."/>
            <person name="Brown C.T."/>
            <person name="Hug L.A."/>
            <person name="Sharon I."/>
            <person name="Castelle C.J."/>
            <person name="Probst A.J."/>
            <person name="Thomas B.C."/>
            <person name="Singh A."/>
            <person name="Wilkins M.J."/>
            <person name="Karaoz U."/>
            <person name="Brodie E.L."/>
            <person name="Williams K.H."/>
            <person name="Hubbard S.S."/>
            <person name="Banfield J.F."/>
        </authorList>
    </citation>
    <scope>NUCLEOTIDE SEQUENCE [LARGE SCALE GENOMIC DNA]</scope>
</reference>
<organism evidence="2 3">
    <name type="scientific">Candidatus Vogelbacteria bacterium RIFOXYD1_FULL_44_32</name>
    <dbReference type="NCBI Taxonomy" id="1802438"/>
    <lineage>
        <taxon>Bacteria</taxon>
        <taxon>Candidatus Vogeliibacteriota</taxon>
    </lineage>
</organism>
<dbReference type="EMBL" id="MHTJ01000003">
    <property type="protein sequence ID" value="OHA58667.1"/>
    <property type="molecule type" value="Genomic_DNA"/>
</dbReference>
<sequence length="183" mass="21284">MSIVPDVNKKPDLVRMIWRELLLLFKASQFSFVYTLNVVSIFLGFGALISLVLVNSGDFLINILNFLIQGFSIADGEYQRTYHLENFFWYAYLFITLIVYFVEKWWYKRFGADLIIKTKHKMIAISLVVCAGYALVIYFFAQKYGFLSVSTIIFSVLAISTIIANYYYLLVSHIVKFLETKLI</sequence>
<keyword evidence="1" id="KW-0812">Transmembrane</keyword>
<keyword evidence="1" id="KW-0472">Membrane</keyword>
<keyword evidence="1" id="KW-1133">Transmembrane helix</keyword>
<name>A0A1G2QDR6_9BACT</name>
<comment type="caution">
    <text evidence="2">The sequence shown here is derived from an EMBL/GenBank/DDBJ whole genome shotgun (WGS) entry which is preliminary data.</text>
</comment>
<dbReference type="STRING" id="1802438.A2571_02770"/>
<feature type="transmembrane region" description="Helical" evidence="1">
    <location>
        <begin position="147"/>
        <end position="169"/>
    </location>
</feature>
<feature type="transmembrane region" description="Helical" evidence="1">
    <location>
        <begin position="21"/>
        <end position="54"/>
    </location>
</feature>
<feature type="transmembrane region" description="Helical" evidence="1">
    <location>
        <begin position="123"/>
        <end position="141"/>
    </location>
</feature>
<protein>
    <submittedName>
        <fullName evidence="2">Uncharacterized protein</fullName>
    </submittedName>
</protein>
<feature type="transmembrane region" description="Helical" evidence="1">
    <location>
        <begin position="87"/>
        <end position="102"/>
    </location>
</feature>
<dbReference type="AlphaFoldDB" id="A0A1G2QDR6"/>